<organism evidence="2">
    <name type="scientific">Tetraselmis chuii</name>
    <dbReference type="NCBI Taxonomy" id="63592"/>
    <lineage>
        <taxon>Eukaryota</taxon>
        <taxon>Viridiplantae</taxon>
        <taxon>Chlorophyta</taxon>
        <taxon>core chlorophytes</taxon>
        <taxon>Chlorodendrophyceae</taxon>
        <taxon>Chlorodendrales</taxon>
        <taxon>Chlorodendraceae</taxon>
        <taxon>Tetraselmis</taxon>
    </lineage>
</organism>
<dbReference type="SMART" id="SM00454">
    <property type="entry name" value="SAM"/>
    <property type="match status" value="1"/>
</dbReference>
<evidence type="ECO:0000313" key="2">
    <source>
        <dbReference type="EMBL" id="CAD9210823.1"/>
    </source>
</evidence>
<accession>A0A7S1SX74</accession>
<protein>
    <recommendedName>
        <fullName evidence="1">SAM domain-containing protein</fullName>
    </recommendedName>
</protein>
<reference evidence="2" key="1">
    <citation type="submission" date="2021-01" db="EMBL/GenBank/DDBJ databases">
        <authorList>
            <person name="Corre E."/>
            <person name="Pelletier E."/>
            <person name="Niang G."/>
            <person name="Scheremetjew M."/>
            <person name="Finn R."/>
            <person name="Kale V."/>
            <person name="Holt S."/>
            <person name="Cochrane G."/>
            <person name="Meng A."/>
            <person name="Brown T."/>
            <person name="Cohen L."/>
        </authorList>
    </citation>
    <scope>NUCLEOTIDE SEQUENCE</scope>
    <source>
        <strain evidence="2">PLY429</strain>
    </source>
</reference>
<evidence type="ECO:0000259" key="1">
    <source>
        <dbReference type="PROSITE" id="PS50105"/>
    </source>
</evidence>
<dbReference type="SUPFAM" id="SSF47769">
    <property type="entry name" value="SAM/Pointed domain"/>
    <property type="match status" value="1"/>
</dbReference>
<sequence>MPTETQMARALDAPGVVQMTIRGVKKPLEELSPSEVATWLEEQGLGHLAPSFKHHKIRGKYLVTLSGNDLKDMGIELVGDQKAIMDELSQLKRAVVRVLRDQILWTGREQLFDNCCQKAMGTCCGLCPTPPDQYTLTNQALKITNVEVFRCCNGLCRCSCLGVDQSVNNIDLNYVKDVDFMRNSGCCIDRGVIRVESDLGSDSRHAEMKINGADAAEVVTLIKNAVEDAKMRREKGRAFGQP</sequence>
<dbReference type="EMBL" id="HBGG01025213">
    <property type="protein sequence ID" value="CAD9210823.1"/>
    <property type="molecule type" value="Transcribed_RNA"/>
</dbReference>
<dbReference type="PROSITE" id="PS50105">
    <property type="entry name" value="SAM_DOMAIN"/>
    <property type="match status" value="1"/>
</dbReference>
<dbReference type="AlphaFoldDB" id="A0A7S1SX74"/>
<gene>
    <name evidence="2" type="ORF">TCHU04912_LOCUS13062</name>
</gene>
<proteinExistence type="predicted"/>
<name>A0A7S1SX74_9CHLO</name>
<dbReference type="Gene3D" id="1.10.150.50">
    <property type="entry name" value="Transcription Factor, Ets-1"/>
    <property type="match status" value="1"/>
</dbReference>
<dbReference type="InterPro" id="IPR013761">
    <property type="entry name" value="SAM/pointed_sf"/>
</dbReference>
<dbReference type="InterPro" id="IPR001660">
    <property type="entry name" value="SAM"/>
</dbReference>
<dbReference type="Pfam" id="PF00536">
    <property type="entry name" value="SAM_1"/>
    <property type="match status" value="1"/>
</dbReference>
<dbReference type="CDD" id="cd09487">
    <property type="entry name" value="SAM_superfamily"/>
    <property type="match status" value="1"/>
</dbReference>
<feature type="domain" description="SAM" evidence="1">
    <location>
        <begin position="31"/>
        <end position="94"/>
    </location>
</feature>